<gene>
    <name evidence="1" type="ORF">H5410_032036</name>
</gene>
<reference evidence="1 2" key="1">
    <citation type="submission" date="2020-09" db="EMBL/GenBank/DDBJ databases">
        <title>De no assembly of potato wild relative species, Solanum commersonii.</title>
        <authorList>
            <person name="Cho K."/>
        </authorList>
    </citation>
    <scope>NUCLEOTIDE SEQUENCE [LARGE SCALE GENOMIC DNA]</scope>
    <source>
        <strain evidence="1">LZ3.2</strain>
        <tissue evidence="1">Leaf</tissue>
    </source>
</reference>
<organism evidence="1 2">
    <name type="scientific">Solanum commersonii</name>
    <name type="common">Commerson's wild potato</name>
    <name type="synonym">Commerson's nightshade</name>
    <dbReference type="NCBI Taxonomy" id="4109"/>
    <lineage>
        <taxon>Eukaryota</taxon>
        <taxon>Viridiplantae</taxon>
        <taxon>Streptophyta</taxon>
        <taxon>Embryophyta</taxon>
        <taxon>Tracheophyta</taxon>
        <taxon>Spermatophyta</taxon>
        <taxon>Magnoliopsida</taxon>
        <taxon>eudicotyledons</taxon>
        <taxon>Gunneridae</taxon>
        <taxon>Pentapetalae</taxon>
        <taxon>asterids</taxon>
        <taxon>lamiids</taxon>
        <taxon>Solanales</taxon>
        <taxon>Solanaceae</taxon>
        <taxon>Solanoideae</taxon>
        <taxon>Solaneae</taxon>
        <taxon>Solanum</taxon>
    </lineage>
</organism>
<sequence length="120" mass="13978">MCRIERWEICLNYLLIWKNIIRMRIVLKIGMGKKQHLHCERLSDMLPKCLPRSSFFVGLLSSKHVQHKIISTTEASIWIINAICVRIAQKQSITCSFTVQWPRSYGICSAAFWLTMGHIT</sequence>
<keyword evidence="2" id="KW-1185">Reference proteome</keyword>
<dbReference type="AlphaFoldDB" id="A0A9J5YJW6"/>
<accession>A0A9J5YJW6</accession>
<protein>
    <submittedName>
        <fullName evidence="1">Uncharacterized protein</fullName>
    </submittedName>
</protein>
<evidence type="ECO:0000313" key="2">
    <source>
        <dbReference type="Proteomes" id="UP000824120"/>
    </source>
</evidence>
<dbReference type="Proteomes" id="UP000824120">
    <property type="component" value="Chromosome 6"/>
</dbReference>
<proteinExistence type="predicted"/>
<comment type="caution">
    <text evidence="1">The sequence shown here is derived from an EMBL/GenBank/DDBJ whole genome shotgun (WGS) entry which is preliminary data.</text>
</comment>
<dbReference type="EMBL" id="JACXVP010000006">
    <property type="protein sequence ID" value="KAG5600666.1"/>
    <property type="molecule type" value="Genomic_DNA"/>
</dbReference>
<evidence type="ECO:0000313" key="1">
    <source>
        <dbReference type="EMBL" id="KAG5600666.1"/>
    </source>
</evidence>
<name>A0A9J5YJW6_SOLCO</name>